<dbReference type="PANTHER" id="PTHR23270">
    <property type="entry name" value="PROGRAMMED CELL DEATH PROTEIN 11 PRE-RRNA PROCESSING PROTEIN RRP5"/>
    <property type="match status" value="1"/>
</dbReference>
<proteinExistence type="predicted"/>
<sequence length="173" mass="20738">MILYNFRKDDEKLNVWKALLNLEARYGTKESLFSTFEDALKYNDKKKTYYHLLELLIDAEKTEEIESFSQRILKHFKYEKDVHLILCTYYMKAGKTKEARNIYSRCLQCVPQKEYPDVMGKFAYLEHEHGDIERSLSLYEEILVKYPKRKDIKSIYIQILKSQGQEERANSLL</sequence>
<reference evidence="1" key="1">
    <citation type="submission" date="2020-07" db="EMBL/GenBank/DDBJ databases">
        <title>Multicomponent nature underlies the extraordinary mechanical properties of spider dragline silk.</title>
        <authorList>
            <person name="Kono N."/>
            <person name="Nakamura H."/>
            <person name="Mori M."/>
            <person name="Yoshida Y."/>
            <person name="Ohtoshi R."/>
            <person name="Malay A.D."/>
            <person name="Moran D.A.P."/>
            <person name="Tomita M."/>
            <person name="Numata K."/>
            <person name="Arakawa K."/>
        </authorList>
    </citation>
    <scope>NUCLEOTIDE SEQUENCE</scope>
</reference>
<accession>A0A8X6J500</accession>
<gene>
    <name evidence="1" type="primary">PDCD11</name>
    <name evidence="1" type="ORF">TNCT_408951</name>
</gene>
<dbReference type="GO" id="GO:0006364">
    <property type="term" value="P:rRNA processing"/>
    <property type="evidence" value="ECO:0007669"/>
    <property type="project" value="InterPro"/>
</dbReference>
<comment type="caution">
    <text evidence="1">The sequence shown here is derived from an EMBL/GenBank/DDBJ whole genome shotgun (WGS) entry which is preliminary data.</text>
</comment>
<dbReference type="EMBL" id="BMAO01016677">
    <property type="protein sequence ID" value="GFR10313.1"/>
    <property type="molecule type" value="Genomic_DNA"/>
</dbReference>
<evidence type="ECO:0000313" key="1">
    <source>
        <dbReference type="EMBL" id="GFR10313.1"/>
    </source>
</evidence>
<organism evidence="1 2">
    <name type="scientific">Trichonephila clavata</name>
    <name type="common">Joro spider</name>
    <name type="synonym">Nephila clavata</name>
    <dbReference type="NCBI Taxonomy" id="2740835"/>
    <lineage>
        <taxon>Eukaryota</taxon>
        <taxon>Metazoa</taxon>
        <taxon>Ecdysozoa</taxon>
        <taxon>Arthropoda</taxon>
        <taxon>Chelicerata</taxon>
        <taxon>Arachnida</taxon>
        <taxon>Araneae</taxon>
        <taxon>Araneomorphae</taxon>
        <taxon>Entelegynae</taxon>
        <taxon>Araneoidea</taxon>
        <taxon>Nephilidae</taxon>
        <taxon>Trichonephila</taxon>
    </lineage>
</organism>
<dbReference type="Gene3D" id="1.25.40.10">
    <property type="entry name" value="Tetratricopeptide repeat domain"/>
    <property type="match status" value="1"/>
</dbReference>
<dbReference type="SUPFAM" id="SSF48452">
    <property type="entry name" value="TPR-like"/>
    <property type="match status" value="1"/>
</dbReference>
<protein>
    <submittedName>
        <fullName evidence="1">Protein RRP5 homolog</fullName>
    </submittedName>
</protein>
<dbReference type="GO" id="GO:0032040">
    <property type="term" value="C:small-subunit processome"/>
    <property type="evidence" value="ECO:0007669"/>
    <property type="project" value="TreeGrafter"/>
</dbReference>
<dbReference type="InterPro" id="IPR011990">
    <property type="entry name" value="TPR-like_helical_dom_sf"/>
</dbReference>
<dbReference type="PANTHER" id="PTHR23270:SF10">
    <property type="entry name" value="PROTEIN RRP5 HOMOLOG"/>
    <property type="match status" value="1"/>
</dbReference>
<dbReference type="AlphaFoldDB" id="A0A8X6J500"/>
<dbReference type="InterPro" id="IPR045209">
    <property type="entry name" value="Rrp5"/>
</dbReference>
<dbReference type="OrthoDB" id="412781at2759"/>
<dbReference type="Proteomes" id="UP000887116">
    <property type="component" value="Unassembled WGS sequence"/>
</dbReference>
<dbReference type="GO" id="GO:0003723">
    <property type="term" value="F:RNA binding"/>
    <property type="evidence" value="ECO:0007669"/>
    <property type="project" value="TreeGrafter"/>
</dbReference>
<name>A0A8X6J500_TRICU</name>
<evidence type="ECO:0000313" key="2">
    <source>
        <dbReference type="Proteomes" id="UP000887116"/>
    </source>
</evidence>
<keyword evidence="2" id="KW-1185">Reference proteome</keyword>